<organism evidence="8 9">
    <name type="scientific">Linnemannia exigua</name>
    <dbReference type="NCBI Taxonomy" id="604196"/>
    <lineage>
        <taxon>Eukaryota</taxon>
        <taxon>Fungi</taxon>
        <taxon>Fungi incertae sedis</taxon>
        <taxon>Mucoromycota</taxon>
        <taxon>Mortierellomycotina</taxon>
        <taxon>Mortierellomycetes</taxon>
        <taxon>Mortierellales</taxon>
        <taxon>Mortierellaceae</taxon>
        <taxon>Linnemannia</taxon>
    </lineage>
</organism>
<evidence type="ECO:0000256" key="2">
    <source>
        <dbReference type="ARBA" id="ARBA00022723"/>
    </source>
</evidence>
<evidence type="ECO:0000313" key="8">
    <source>
        <dbReference type="EMBL" id="KAG0271908.1"/>
    </source>
</evidence>
<dbReference type="Proteomes" id="UP001194580">
    <property type="component" value="Unassembled WGS sequence"/>
</dbReference>
<keyword evidence="9" id="KW-1185">Reference proteome</keyword>
<protein>
    <recommendedName>
        <fullName evidence="7">Xylanolytic transcriptional activator regulatory domain-containing protein</fullName>
    </recommendedName>
</protein>
<evidence type="ECO:0000256" key="6">
    <source>
        <dbReference type="SAM" id="MobiDB-lite"/>
    </source>
</evidence>
<keyword evidence="4" id="KW-0804">Transcription</keyword>
<comment type="caution">
    <text evidence="8">The sequence shown here is derived from an EMBL/GenBank/DDBJ whole genome shotgun (WGS) entry which is preliminary data.</text>
</comment>
<dbReference type="PANTHER" id="PTHR47338:SF5">
    <property type="entry name" value="ZN(II)2CYS6 TRANSCRIPTION FACTOR (EUROFUNG)"/>
    <property type="match status" value="1"/>
</dbReference>
<name>A0AAD4D909_9FUNG</name>
<dbReference type="InterPro" id="IPR050815">
    <property type="entry name" value="TF_fung"/>
</dbReference>
<dbReference type="PANTHER" id="PTHR47338">
    <property type="entry name" value="ZN(II)2CYS6 TRANSCRIPTION FACTOR (EUROFUNG)-RELATED"/>
    <property type="match status" value="1"/>
</dbReference>
<feature type="region of interest" description="Disordered" evidence="6">
    <location>
        <begin position="332"/>
        <end position="366"/>
    </location>
</feature>
<dbReference type="GO" id="GO:0003677">
    <property type="term" value="F:DNA binding"/>
    <property type="evidence" value="ECO:0007669"/>
    <property type="project" value="InterPro"/>
</dbReference>
<dbReference type="InterPro" id="IPR007219">
    <property type="entry name" value="XnlR_reg_dom"/>
</dbReference>
<dbReference type="GO" id="GO:0000981">
    <property type="term" value="F:DNA-binding transcription factor activity, RNA polymerase II-specific"/>
    <property type="evidence" value="ECO:0007669"/>
    <property type="project" value="InterPro"/>
</dbReference>
<proteinExistence type="predicted"/>
<dbReference type="SMART" id="SM00906">
    <property type="entry name" value="Fungal_trans"/>
    <property type="match status" value="1"/>
</dbReference>
<evidence type="ECO:0000256" key="5">
    <source>
        <dbReference type="ARBA" id="ARBA00023242"/>
    </source>
</evidence>
<dbReference type="Pfam" id="PF04082">
    <property type="entry name" value="Fungal_trans"/>
    <property type="match status" value="1"/>
</dbReference>
<comment type="subcellular location">
    <subcellularLocation>
        <location evidence="1">Nucleus</location>
    </subcellularLocation>
</comment>
<sequence length="607" mass="67511">MDPFSKEVTDHLVALYFDTYFSAFEFFSPVLFLQEYTKGTVNSDLLYAVCAICARHSNHPAVVKTPPSVNGQVYVDRVKSRMAHLISQVNLETIHTLALTAEAEYCAGNIMQGYRLDGIAGRMALELGLHRLQQPIEFESESARISFETKRRTYSVLFTADSSASIMAGWPGSFHDPLIPLPTPSDDPSWWIERLSVTGRPMESIDANTLSILHNILKPRRIKDKSAATPTETETCSSGPSSTFASFGTVTASATCASSRLDMLDAYKELEADLEHWRTTVPEDWEPSRGKYSVSRTDKNIVATAIFYYLYLIFLHRPFLINPCLSIINRKGSHGGSRVASSDDTEDIEAAKEAEDKDESNEQQENNDQFFQQCLHKCIFAANEITAMAEQFTDLEIRVRGPRYAFAVFVAGTVYVIHRFFNMESNRGERKDDGLAVCLRFLQILGPYWKGAVDMGRLLERLCSVDNAASERDPNSPSMRALADIMISGSSRDANEIGAGTEASTTTLTYLDANLTRDIVKGGRHSESSTTQPTPWQSPSDLLAPTPGKQPLVTEKVDRDDAAEPLNAFLTTDSGVRTMWLHPEEMAALEESTILSLEKLSMLDKLK</sequence>
<feature type="compositionally biased region" description="Polar residues" evidence="6">
    <location>
        <begin position="528"/>
        <end position="540"/>
    </location>
</feature>
<keyword evidence="5" id="KW-0539">Nucleus</keyword>
<dbReference type="GO" id="GO:0006351">
    <property type="term" value="P:DNA-templated transcription"/>
    <property type="evidence" value="ECO:0007669"/>
    <property type="project" value="InterPro"/>
</dbReference>
<accession>A0AAD4D909</accession>
<evidence type="ECO:0000259" key="7">
    <source>
        <dbReference type="SMART" id="SM00906"/>
    </source>
</evidence>
<reference evidence="8" key="1">
    <citation type="journal article" date="2020" name="Fungal Divers.">
        <title>Resolving the Mortierellaceae phylogeny through synthesis of multi-gene phylogenetics and phylogenomics.</title>
        <authorList>
            <person name="Vandepol N."/>
            <person name="Liber J."/>
            <person name="Desiro A."/>
            <person name="Na H."/>
            <person name="Kennedy M."/>
            <person name="Barry K."/>
            <person name="Grigoriev I.V."/>
            <person name="Miller A.N."/>
            <person name="O'Donnell K."/>
            <person name="Stajich J.E."/>
            <person name="Bonito G."/>
        </authorList>
    </citation>
    <scope>NUCLEOTIDE SEQUENCE</scope>
    <source>
        <strain evidence="8">NRRL 28262</strain>
    </source>
</reference>
<dbReference type="GO" id="GO:0005634">
    <property type="term" value="C:nucleus"/>
    <property type="evidence" value="ECO:0007669"/>
    <property type="project" value="UniProtKB-SubCell"/>
</dbReference>
<evidence type="ECO:0000256" key="3">
    <source>
        <dbReference type="ARBA" id="ARBA00023015"/>
    </source>
</evidence>
<gene>
    <name evidence="8" type="ORF">BGZ95_000219</name>
</gene>
<dbReference type="EMBL" id="JAAAIL010001033">
    <property type="protein sequence ID" value="KAG0271908.1"/>
    <property type="molecule type" value="Genomic_DNA"/>
</dbReference>
<feature type="region of interest" description="Disordered" evidence="6">
    <location>
        <begin position="523"/>
        <end position="549"/>
    </location>
</feature>
<dbReference type="CDD" id="cd12148">
    <property type="entry name" value="fungal_TF_MHR"/>
    <property type="match status" value="1"/>
</dbReference>
<evidence type="ECO:0000313" key="9">
    <source>
        <dbReference type="Proteomes" id="UP001194580"/>
    </source>
</evidence>
<dbReference type="AlphaFoldDB" id="A0AAD4D909"/>
<keyword evidence="3" id="KW-0805">Transcription regulation</keyword>
<keyword evidence="2" id="KW-0479">Metal-binding</keyword>
<dbReference type="GO" id="GO:0008270">
    <property type="term" value="F:zinc ion binding"/>
    <property type="evidence" value="ECO:0007669"/>
    <property type="project" value="InterPro"/>
</dbReference>
<evidence type="ECO:0000256" key="4">
    <source>
        <dbReference type="ARBA" id="ARBA00023163"/>
    </source>
</evidence>
<evidence type="ECO:0000256" key="1">
    <source>
        <dbReference type="ARBA" id="ARBA00004123"/>
    </source>
</evidence>
<feature type="domain" description="Xylanolytic transcriptional activator regulatory" evidence="7">
    <location>
        <begin position="113"/>
        <end position="190"/>
    </location>
</feature>